<reference evidence="5" key="1">
    <citation type="submission" date="2024-06" db="EMBL/GenBank/DDBJ databases">
        <authorList>
            <person name="Liu X."/>
            <person name="Lenzi L."/>
            <person name="Haldenby T S."/>
            <person name="Uol C."/>
        </authorList>
    </citation>
    <scope>NUCLEOTIDE SEQUENCE</scope>
</reference>
<protein>
    <recommendedName>
        <fullName evidence="4">Phosphatidylinositol N-acetylglucosaminyltransferase subunit H conserved domain-containing protein</fullName>
    </recommendedName>
</protein>
<comment type="caution">
    <text evidence="5">The sequence shown here is derived from an EMBL/GenBank/DDBJ whole genome shotgun (WGS) entry which is preliminary data.</text>
</comment>
<dbReference type="PANTHER" id="PTHR15231">
    <property type="entry name" value="PHOSPHATIDYLINOSITOL N-ACETYLGLUCOSAMINYLTRANSFERASE SUBUNIT H"/>
    <property type="match status" value="1"/>
</dbReference>
<evidence type="ECO:0000259" key="4">
    <source>
        <dbReference type="Pfam" id="PF10181"/>
    </source>
</evidence>
<evidence type="ECO:0000256" key="1">
    <source>
        <dbReference type="ARBA" id="ARBA00004687"/>
    </source>
</evidence>
<dbReference type="InterPro" id="IPR019328">
    <property type="entry name" value="PIGH-H_dom"/>
</dbReference>
<gene>
    <name evidence="5" type="ORF">CDAUBV1_LOCUS8370</name>
</gene>
<dbReference type="InterPro" id="IPR044215">
    <property type="entry name" value="PIG-H"/>
</dbReference>
<dbReference type="GO" id="GO:0000506">
    <property type="term" value="C:glycosylphosphatidylinositol-N-acetylglucosaminyltransferase (GPI-GnT) complex"/>
    <property type="evidence" value="ECO:0007669"/>
    <property type="project" value="InterPro"/>
</dbReference>
<evidence type="ECO:0000313" key="6">
    <source>
        <dbReference type="Proteomes" id="UP001497525"/>
    </source>
</evidence>
<keyword evidence="3" id="KW-0472">Membrane</keyword>
<comment type="pathway">
    <text evidence="1">Glycolipid biosynthesis; glycosylphosphatidylinositol-anchor biosynthesis.</text>
</comment>
<accession>A0AAV2TGN9</accession>
<proteinExistence type="inferred from homology"/>
<comment type="similarity">
    <text evidence="2">Belongs to the PIGH family.</text>
</comment>
<dbReference type="GO" id="GO:0006506">
    <property type="term" value="P:GPI anchor biosynthetic process"/>
    <property type="evidence" value="ECO:0007669"/>
    <property type="project" value="InterPro"/>
</dbReference>
<feature type="transmembrane region" description="Helical" evidence="3">
    <location>
        <begin position="96"/>
        <end position="117"/>
    </location>
</feature>
<keyword evidence="3" id="KW-1133">Transmembrane helix</keyword>
<name>A0AAV2TGN9_CALDB</name>
<evidence type="ECO:0000256" key="3">
    <source>
        <dbReference type="SAM" id="Phobius"/>
    </source>
</evidence>
<evidence type="ECO:0000313" key="5">
    <source>
        <dbReference type="EMBL" id="CAL5134587.1"/>
    </source>
</evidence>
<sequence length="269" mass="30190">MVESGENLAFVSRLHCGCQFYLRTPSRDTLLASLRLDPALIGEKWSLPDGFHSALAEPPGRSVPEWIEVRIIRSVTGWCWLLVTLLTNLTCFPVGWYFQSFLLHFILILVVFSLILLRMRNRVVEESLLVVSGFGIQTRCRFLMGSQSVSLFVPLHRLRGLNIVERVTPLTVSPYLAAELEKPEMRLSSKQGSSSSSSSASCSASASFQLPSKMEPSFSQRCLLPLLPNCVDERGERFSSDLCLPLSTLVFVLRLIHSVCYPLPRSLRK</sequence>
<keyword evidence="3" id="KW-0812">Transmembrane</keyword>
<organism evidence="5 6">
    <name type="scientific">Calicophoron daubneyi</name>
    <name type="common">Rumen fluke</name>
    <name type="synonym">Paramphistomum daubneyi</name>
    <dbReference type="NCBI Taxonomy" id="300641"/>
    <lineage>
        <taxon>Eukaryota</taxon>
        <taxon>Metazoa</taxon>
        <taxon>Spiralia</taxon>
        <taxon>Lophotrochozoa</taxon>
        <taxon>Platyhelminthes</taxon>
        <taxon>Trematoda</taxon>
        <taxon>Digenea</taxon>
        <taxon>Plagiorchiida</taxon>
        <taxon>Pronocephalata</taxon>
        <taxon>Paramphistomoidea</taxon>
        <taxon>Paramphistomidae</taxon>
        <taxon>Calicophoron</taxon>
    </lineage>
</organism>
<dbReference type="AlphaFoldDB" id="A0AAV2TGN9"/>
<dbReference type="PANTHER" id="PTHR15231:SF1">
    <property type="entry name" value="PHOSPHATIDYLINOSITOL N-ACETYLGLUCOSAMINYLTRANSFERASE SUBUNIT H"/>
    <property type="match status" value="1"/>
</dbReference>
<feature type="domain" description="Phosphatidylinositol N-acetylglucosaminyltransferase subunit H conserved" evidence="4">
    <location>
        <begin position="127"/>
        <end position="184"/>
    </location>
</feature>
<dbReference type="EMBL" id="CAXLJL010000212">
    <property type="protein sequence ID" value="CAL5134587.1"/>
    <property type="molecule type" value="Genomic_DNA"/>
</dbReference>
<evidence type="ECO:0000256" key="2">
    <source>
        <dbReference type="ARBA" id="ARBA00009610"/>
    </source>
</evidence>
<dbReference type="Pfam" id="PF10181">
    <property type="entry name" value="PIG-H"/>
    <property type="match status" value="1"/>
</dbReference>
<dbReference type="Proteomes" id="UP001497525">
    <property type="component" value="Unassembled WGS sequence"/>
</dbReference>